<evidence type="ECO:0000313" key="2">
    <source>
        <dbReference type="EMBL" id="AKJ01011.1"/>
    </source>
</evidence>
<evidence type="ECO:0000259" key="1">
    <source>
        <dbReference type="Pfam" id="PF00561"/>
    </source>
</evidence>
<dbReference type="SUPFAM" id="SSF53474">
    <property type="entry name" value="alpha/beta-Hydrolases"/>
    <property type="match status" value="1"/>
</dbReference>
<organism evidence="2 4">
    <name type="scientific">Archangium gephyra</name>
    <dbReference type="NCBI Taxonomy" id="48"/>
    <lineage>
        <taxon>Bacteria</taxon>
        <taxon>Pseudomonadati</taxon>
        <taxon>Myxococcota</taxon>
        <taxon>Myxococcia</taxon>
        <taxon>Myxococcales</taxon>
        <taxon>Cystobacterineae</taxon>
        <taxon>Archangiaceae</taxon>
        <taxon>Archangium</taxon>
    </lineage>
</organism>
<dbReference type="KEGG" id="age:AA314_02637"/>
<keyword evidence="5" id="KW-1185">Reference proteome</keyword>
<dbReference type="Proteomes" id="UP000256345">
    <property type="component" value="Unassembled WGS sequence"/>
</dbReference>
<reference evidence="3 5" key="2">
    <citation type="submission" date="2018-08" db="EMBL/GenBank/DDBJ databases">
        <title>Genomic Encyclopedia of Archaeal and Bacterial Type Strains, Phase II (KMG-II): from individual species to whole genera.</title>
        <authorList>
            <person name="Goeker M."/>
        </authorList>
    </citation>
    <scope>NUCLEOTIDE SEQUENCE [LARGE SCALE GENOMIC DNA]</scope>
    <source>
        <strain evidence="3 5">DSM 2261</strain>
    </source>
</reference>
<dbReference type="RefSeq" id="WP_053066350.1">
    <property type="nucleotide sequence ID" value="NZ_CP011509.1"/>
</dbReference>
<dbReference type="PANTHER" id="PTHR12277">
    <property type="entry name" value="ALPHA/BETA HYDROLASE DOMAIN-CONTAINING PROTEIN"/>
    <property type="match status" value="1"/>
</dbReference>
<evidence type="ECO:0000313" key="3">
    <source>
        <dbReference type="EMBL" id="REG26176.1"/>
    </source>
</evidence>
<gene>
    <name evidence="2" type="ORF">AA314_02637</name>
    <name evidence="3" type="ORF">ATI61_112271</name>
</gene>
<protein>
    <recommendedName>
        <fullName evidence="1">AB hydrolase-1 domain-containing protein</fullName>
    </recommendedName>
</protein>
<feature type="domain" description="AB hydrolase-1" evidence="1">
    <location>
        <begin position="83"/>
        <end position="182"/>
    </location>
</feature>
<evidence type="ECO:0000313" key="5">
    <source>
        <dbReference type="Proteomes" id="UP000256345"/>
    </source>
</evidence>
<proteinExistence type="predicted"/>
<dbReference type="Gene3D" id="3.40.50.1820">
    <property type="entry name" value="alpha/beta hydrolase"/>
    <property type="match status" value="1"/>
</dbReference>
<name>A0AAC8Q5Q4_9BACT</name>
<reference evidence="2 4" key="1">
    <citation type="submission" date="2015-05" db="EMBL/GenBank/DDBJ databases">
        <title>Genome assembly of Archangium gephyra DSM 2261.</title>
        <authorList>
            <person name="Sharma G."/>
            <person name="Subramanian S."/>
        </authorList>
    </citation>
    <scope>NUCLEOTIDE SEQUENCE [LARGE SCALE GENOMIC DNA]</scope>
    <source>
        <strain evidence="2 4">DSM 2261</strain>
    </source>
</reference>
<dbReference type="InterPro" id="IPR000073">
    <property type="entry name" value="AB_hydrolase_1"/>
</dbReference>
<dbReference type="EMBL" id="QUMU01000012">
    <property type="protein sequence ID" value="REG26176.1"/>
    <property type="molecule type" value="Genomic_DNA"/>
</dbReference>
<accession>A0AAC8Q5Q4</accession>
<dbReference type="EMBL" id="CP011509">
    <property type="protein sequence ID" value="AKJ01011.1"/>
    <property type="molecule type" value="Genomic_DNA"/>
</dbReference>
<dbReference type="Proteomes" id="UP000035579">
    <property type="component" value="Chromosome"/>
</dbReference>
<dbReference type="AlphaFoldDB" id="A0AAC8Q5Q4"/>
<dbReference type="Pfam" id="PF00561">
    <property type="entry name" value="Abhydrolase_1"/>
    <property type="match status" value="1"/>
</dbReference>
<dbReference type="InterPro" id="IPR029058">
    <property type="entry name" value="AB_hydrolase_fold"/>
</dbReference>
<dbReference type="PANTHER" id="PTHR12277:SF81">
    <property type="entry name" value="PROTEIN ABHD13"/>
    <property type="match status" value="1"/>
</dbReference>
<evidence type="ECO:0000313" key="4">
    <source>
        <dbReference type="Proteomes" id="UP000035579"/>
    </source>
</evidence>
<dbReference type="PROSITE" id="PS51257">
    <property type="entry name" value="PROKAR_LIPOPROTEIN"/>
    <property type="match status" value="1"/>
</dbReference>
<sequence>MSRRLLAVGLLCAGVGVGACYDLDPFLYSRTRVDHYTLPAEGETPEETVSPEQIEPVELVVDGQVRLGAAYVKSSQQPPRAYVLYFHGICCNLNQHISRPKGLANLGYDVLVFDYRGWGTSTNLEPTEPGLLADSQAALAWLSARAGVPADRILYYGRSFGTAVASQLAAHEPPAALVLESPFSSVQGLVRDSSNMDLPAGFFAKGSWDTEARVASLQGVPLLLLHGTADDFIRPEFSEHLYSVAHEPKQLVLVEGADHDSVPQRMGVDYARTLGAFLEGTRTRP</sequence>